<evidence type="ECO:0000313" key="1">
    <source>
        <dbReference type="EMBL" id="RPA55530.1"/>
    </source>
</evidence>
<name>A0A3N4GAE9_9LACT</name>
<keyword evidence="2" id="KW-1185">Reference proteome</keyword>
<evidence type="ECO:0000313" key="2">
    <source>
        <dbReference type="Proteomes" id="UP000273977"/>
    </source>
</evidence>
<dbReference type="EMBL" id="RKMG01000057">
    <property type="protein sequence ID" value="RPA55530.1"/>
    <property type="molecule type" value="Genomic_DNA"/>
</dbReference>
<dbReference type="Proteomes" id="UP000273977">
    <property type="component" value="Unassembled WGS sequence"/>
</dbReference>
<dbReference type="OrthoDB" id="2155895at2"/>
<gene>
    <name evidence="1" type="ORF">EF384_09435</name>
</gene>
<protein>
    <submittedName>
        <fullName evidence="1">Dihydrolipoamide dehydrogenase</fullName>
    </submittedName>
</protein>
<comment type="caution">
    <text evidence="1">The sequence shown here is derived from an EMBL/GenBank/DDBJ whole genome shotgun (WGS) entry which is preliminary data.</text>
</comment>
<sequence>MERLIWTGLDESQFRRYKSWINKTSPGICGTYCAAVLTHYTVLQDTGHWMSKQQLLNAFETVVDDYHLHEGTFFWNVAAGLNSVFNFNHYRAKTGLIPDKEVPDLIDRYQQPVIVGTLAALGSPYKNHWLLVYAYAYDNENQLFFKAYDNHGNYKAVIPAKHTNAYVYLEAIAPSEATARHSNAAETDDNIAIKPNLARRRFLEKQAKEEAEHQQKLIFGKEWDEWKDMII</sequence>
<dbReference type="AlphaFoldDB" id="A0A3N4GAE9"/>
<organism evidence="1 2">
    <name type="scientific">Aerococcus agrisoli</name>
    <dbReference type="NCBI Taxonomy" id="2487350"/>
    <lineage>
        <taxon>Bacteria</taxon>
        <taxon>Bacillati</taxon>
        <taxon>Bacillota</taxon>
        <taxon>Bacilli</taxon>
        <taxon>Lactobacillales</taxon>
        <taxon>Aerococcaceae</taxon>
        <taxon>Aerococcus</taxon>
    </lineage>
</organism>
<accession>A0A3N4GAE9</accession>
<proteinExistence type="predicted"/>
<dbReference type="RefSeq" id="WP_123781426.1">
    <property type="nucleotide sequence ID" value="NZ_RKMG01000057.1"/>
</dbReference>
<reference evidence="1 2" key="1">
    <citation type="submission" date="2018-11" db="EMBL/GenBank/DDBJ databases">
        <title>Aerococcus sp. SJQ22, whole genome shotgun sequence.</title>
        <authorList>
            <person name="Sun L."/>
            <person name="Gao X."/>
            <person name="Chen W."/>
            <person name="Huang K."/>
        </authorList>
    </citation>
    <scope>NUCLEOTIDE SEQUENCE [LARGE SCALE GENOMIC DNA]</scope>
    <source>
        <strain evidence="1 2">SJQ22</strain>
    </source>
</reference>